<comment type="caution">
    <text evidence="1">The sequence shown here is derived from an EMBL/GenBank/DDBJ whole genome shotgun (WGS) entry which is preliminary data.</text>
</comment>
<evidence type="ECO:0000313" key="1">
    <source>
        <dbReference type="EMBL" id="GAA2469073.1"/>
    </source>
</evidence>
<proteinExistence type="predicted"/>
<sequence>MRLSAAMWQPSAMTRSDRRSKAVEVVGSAAGAGVGAILGGPVGGIIGAAITPGTIELVGRAWDEIVGAQRANGAAVVQIAAEQASSDPETLVAELIRDPAAASLFKSAVQAGANAVEEDKIRALATCLANGFADGTRVNSELIIIKALAELDPVHVRVLAMLEKVRTAGASAYRVHEFLVGPEATPRQFLTSDDLSGPVLAVLERQALVAKMDEEDRVAARARTGQRDPVLRKRDESIYRITAFGRLCLERLGHIQIKRLLSDSPD</sequence>
<name>A0ABN3KPQ4_9MICO</name>
<dbReference type="EMBL" id="BAAARE010000001">
    <property type="protein sequence ID" value="GAA2469073.1"/>
    <property type="molecule type" value="Genomic_DNA"/>
</dbReference>
<accession>A0ABN3KPQ4</accession>
<organism evidence="1 2">
    <name type="scientific">Terrabacter carboxydivorans</name>
    <dbReference type="NCBI Taxonomy" id="619730"/>
    <lineage>
        <taxon>Bacteria</taxon>
        <taxon>Bacillati</taxon>
        <taxon>Actinomycetota</taxon>
        <taxon>Actinomycetes</taxon>
        <taxon>Micrococcales</taxon>
        <taxon>Intrasporangiaceae</taxon>
        <taxon>Terrabacter</taxon>
    </lineage>
</organism>
<gene>
    <name evidence="1" type="ORF">GCM10009858_02970</name>
</gene>
<evidence type="ECO:0000313" key="2">
    <source>
        <dbReference type="Proteomes" id="UP001500730"/>
    </source>
</evidence>
<reference evidence="1 2" key="1">
    <citation type="journal article" date="2019" name="Int. J. Syst. Evol. Microbiol.">
        <title>The Global Catalogue of Microorganisms (GCM) 10K type strain sequencing project: providing services to taxonomists for standard genome sequencing and annotation.</title>
        <authorList>
            <consortium name="The Broad Institute Genomics Platform"/>
            <consortium name="The Broad Institute Genome Sequencing Center for Infectious Disease"/>
            <person name="Wu L."/>
            <person name="Ma J."/>
        </authorList>
    </citation>
    <scope>NUCLEOTIDE SEQUENCE [LARGE SCALE GENOMIC DNA]</scope>
    <source>
        <strain evidence="1 2">JCM 16259</strain>
    </source>
</reference>
<protein>
    <recommendedName>
        <fullName evidence="3">DUF4393 domain-containing protein</fullName>
    </recommendedName>
</protein>
<dbReference type="Proteomes" id="UP001500730">
    <property type="component" value="Unassembled WGS sequence"/>
</dbReference>
<keyword evidence="2" id="KW-1185">Reference proteome</keyword>
<evidence type="ECO:0008006" key="3">
    <source>
        <dbReference type="Google" id="ProtNLM"/>
    </source>
</evidence>